<dbReference type="EMBL" id="CP011409">
    <property type="protein sequence ID" value="AKZ64658.1"/>
    <property type="molecule type" value="Genomic_DNA"/>
</dbReference>
<dbReference type="Pfam" id="PF13476">
    <property type="entry name" value="AAA_23"/>
    <property type="match status" value="1"/>
</dbReference>
<dbReference type="InterPro" id="IPR027417">
    <property type="entry name" value="P-loop_NTPase"/>
</dbReference>
<dbReference type="Pfam" id="PF13304">
    <property type="entry name" value="AAA_21"/>
    <property type="match status" value="1"/>
</dbReference>
<dbReference type="Proteomes" id="UP000063429">
    <property type="component" value="Chromosome"/>
</dbReference>
<sequence>MPTSQQVTRSLVIEKLKGISGLQEIRFDEKPLTAILGPNGCGKSTILHALACCYQPPEEGIQPNWRFKDFFTPTTDATWAGSSLTLVHSYRDGVQVFGDVRTPYKKDLDRWVPRYERRPHRPLAFIGIRTCVPTIEQETYSNIIRYVTSPHEDAQPIMDKMSLVFNRRYVEVNVHKAASGRQYNGLVLEGGARYSSLAMGAGEQRALYMLLIVYGAPKYALILIDEIDLLLHTAALKELLKIIHERADEMSLQVVFTTHREAVLELPEYVSIKHLHTVGGKTYCFSNTKPDAMQRLTGAPHRALEIFVEDEMARAIVGQVLISMQMKRFTTITPFGAATNCFTLAAGLMLSGNYNFAHQLFVLDGDVYTSPEAKLERANSALSGTEADAADRRQQIVGAVRQFCPMAGIAQAPEPQLHMMIRTLPAPLDDEAQEVVQIANQIQVVDDTHSFIGKIIEALNYDRVVSLALIVRVASRSPHWPGYIQEVQAWLEALRDDFIEADA</sequence>
<gene>
    <name evidence="2" type="ORF">F506_20155</name>
</gene>
<dbReference type="InterPro" id="IPR003593">
    <property type="entry name" value="AAA+_ATPase"/>
</dbReference>
<dbReference type="PANTHER" id="PTHR43581:SF4">
    <property type="entry name" value="ATP_GTP PHOSPHATASE"/>
    <property type="match status" value="1"/>
</dbReference>
<feature type="domain" description="AAA+ ATPase" evidence="1">
    <location>
        <begin position="29"/>
        <end position="281"/>
    </location>
</feature>
<dbReference type="Gene3D" id="3.40.50.300">
    <property type="entry name" value="P-loop containing nucleotide triphosphate hydrolases"/>
    <property type="match status" value="2"/>
</dbReference>
<dbReference type="PANTHER" id="PTHR43581">
    <property type="entry name" value="ATP/GTP PHOSPHATASE"/>
    <property type="match status" value="1"/>
</dbReference>
<evidence type="ECO:0000313" key="3">
    <source>
        <dbReference type="Proteomes" id="UP000063429"/>
    </source>
</evidence>
<organism evidence="2 3">
    <name type="scientific">Herbaspirillum hiltneri N3</name>
    <dbReference type="NCBI Taxonomy" id="1262470"/>
    <lineage>
        <taxon>Bacteria</taxon>
        <taxon>Pseudomonadati</taxon>
        <taxon>Pseudomonadota</taxon>
        <taxon>Betaproteobacteria</taxon>
        <taxon>Burkholderiales</taxon>
        <taxon>Oxalobacteraceae</taxon>
        <taxon>Herbaspirillum</taxon>
    </lineage>
</organism>
<protein>
    <recommendedName>
        <fullName evidence="1">AAA+ ATPase domain-containing protein</fullName>
    </recommendedName>
</protein>
<keyword evidence="3" id="KW-1185">Reference proteome</keyword>
<dbReference type="SMART" id="SM00382">
    <property type="entry name" value="AAA"/>
    <property type="match status" value="1"/>
</dbReference>
<accession>A0ABM5V584</accession>
<dbReference type="SUPFAM" id="SSF52540">
    <property type="entry name" value="P-loop containing nucleoside triphosphate hydrolases"/>
    <property type="match status" value="1"/>
</dbReference>
<dbReference type="InterPro" id="IPR051396">
    <property type="entry name" value="Bact_Antivir_Def_Nuclease"/>
</dbReference>
<dbReference type="InterPro" id="IPR003959">
    <property type="entry name" value="ATPase_AAA_core"/>
</dbReference>
<name>A0ABM5V584_9BURK</name>
<evidence type="ECO:0000259" key="1">
    <source>
        <dbReference type="SMART" id="SM00382"/>
    </source>
</evidence>
<dbReference type="InterPro" id="IPR038729">
    <property type="entry name" value="Rad50/SbcC_AAA"/>
</dbReference>
<proteinExistence type="predicted"/>
<evidence type="ECO:0000313" key="2">
    <source>
        <dbReference type="EMBL" id="AKZ64658.1"/>
    </source>
</evidence>
<reference evidence="3" key="1">
    <citation type="journal article" date="2015" name="Genome Announc.">
        <title>Complete Genome Sequence of Herbaspirillum hiltneri N3 (DSM 17495), Isolated from Surface-Sterilized Wheat Roots.</title>
        <authorList>
            <person name="Guizelini D."/>
            <person name="Saizaki P.M."/>
            <person name="Coimbra N.A."/>
            <person name="Weiss V.A."/>
            <person name="Faoro H."/>
            <person name="Sfeir M.Z."/>
            <person name="Baura V.A."/>
            <person name="Monteiro R.A."/>
            <person name="Chubatsu L.S."/>
            <person name="Souza E.M."/>
            <person name="Cruz L.M."/>
            <person name="Pedrosa F.O."/>
            <person name="Raittz R.T."/>
            <person name="Marchaukoski J.N."/>
            <person name="Steffens M.B."/>
        </authorList>
    </citation>
    <scope>NUCLEOTIDE SEQUENCE [LARGE SCALE GENOMIC DNA]</scope>
    <source>
        <strain evidence="3">N3</strain>
    </source>
</reference>